<evidence type="ECO:0000256" key="1">
    <source>
        <dbReference type="SAM" id="MobiDB-lite"/>
    </source>
</evidence>
<dbReference type="KEGG" id="ssck:SPSK_06795"/>
<evidence type="ECO:0000313" key="3">
    <source>
        <dbReference type="Proteomes" id="UP000033710"/>
    </source>
</evidence>
<dbReference type="Proteomes" id="UP000033710">
    <property type="component" value="Unassembled WGS sequence"/>
</dbReference>
<dbReference type="RefSeq" id="XP_016591801.1">
    <property type="nucleotide sequence ID" value="XM_016733489.1"/>
</dbReference>
<dbReference type="EMBL" id="AXCR01000001">
    <property type="protein sequence ID" value="KJR89125.1"/>
    <property type="molecule type" value="Genomic_DNA"/>
</dbReference>
<proteinExistence type="predicted"/>
<name>A0A0F2MJW3_SPOSC</name>
<comment type="caution">
    <text evidence="2">The sequence shown here is derived from an EMBL/GenBank/DDBJ whole genome shotgun (WGS) entry which is preliminary data.</text>
</comment>
<dbReference type="GeneID" id="27668766"/>
<gene>
    <name evidence="2" type="ORF">SPSK_06795</name>
</gene>
<sequence>MSAQYLTAKPRPNQTTQELRFALVGACRKALLTQISAKVDSMPAPRLMSPDHHGILSTSRNSSAPHNSNLVQDRIVSMHSTTTRVS</sequence>
<accession>A0A0F2MJW3</accession>
<organism evidence="2 3">
    <name type="scientific">Sporothrix schenckii 1099-18</name>
    <dbReference type="NCBI Taxonomy" id="1397361"/>
    <lineage>
        <taxon>Eukaryota</taxon>
        <taxon>Fungi</taxon>
        <taxon>Dikarya</taxon>
        <taxon>Ascomycota</taxon>
        <taxon>Pezizomycotina</taxon>
        <taxon>Sordariomycetes</taxon>
        <taxon>Sordariomycetidae</taxon>
        <taxon>Ophiostomatales</taxon>
        <taxon>Ophiostomataceae</taxon>
        <taxon>Sporothrix</taxon>
    </lineage>
</organism>
<reference evidence="2 3" key="1">
    <citation type="journal article" date="2014" name="BMC Genomics">
        <title>Comparative genomics of the major fungal agents of human and animal Sporotrichosis: Sporothrix schenckii and Sporothrix brasiliensis.</title>
        <authorList>
            <person name="Teixeira M.M."/>
            <person name="de Almeida L.G."/>
            <person name="Kubitschek-Barreira P."/>
            <person name="Alves F.L."/>
            <person name="Kioshima E.S."/>
            <person name="Abadio A.K."/>
            <person name="Fernandes L."/>
            <person name="Derengowski L.S."/>
            <person name="Ferreira K.S."/>
            <person name="Souza R.C."/>
            <person name="Ruiz J.C."/>
            <person name="de Andrade N.C."/>
            <person name="Paes H.C."/>
            <person name="Nicola A.M."/>
            <person name="Albuquerque P."/>
            <person name="Gerber A.L."/>
            <person name="Martins V.P."/>
            <person name="Peconick L.D."/>
            <person name="Neto A.V."/>
            <person name="Chaucanez C.B."/>
            <person name="Silva P.A."/>
            <person name="Cunha O.L."/>
            <person name="de Oliveira F.F."/>
            <person name="dos Santos T.C."/>
            <person name="Barros A.L."/>
            <person name="Soares M.A."/>
            <person name="de Oliveira L.M."/>
            <person name="Marini M.M."/>
            <person name="Villalobos-Duno H."/>
            <person name="Cunha M.M."/>
            <person name="de Hoog S."/>
            <person name="da Silveira J.F."/>
            <person name="Henrissat B."/>
            <person name="Nino-Vega G.A."/>
            <person name="Cisalpino P.S."/>
            <person name="Mora-Montes H.M."/>
            <person name="Almeida S.R."/>
            <person name="Stajich J.E."/>
            <person name="Lopes-Bezerra L.M."/>
            <person name="Vasconcelos A.T."/>
            <person name="Felipe M.S."/>
        </authorList>
    </citation>
    <scope>NUCLEOTIDE SEQUENCE [LARGE SCALE GENOMIC DNA]</scope>
    <source>
        <strain evidence="2 3">1099-18</strain>
    </source>
</reference>
<feature type="compositionally biased region" description="Polar residues" evidence="1">
    <location>
        <begin position="56"/>
        <end position="71"/>
    </location>
</feature>
<dbReference type="VEuPathDB" id="FungiDB:SPSK_06795"/>
<feature type="region of interest" description="Disordered" evidence="1">
    <location>
        <begin position="43"/>
        <end position="86"/>
    </location>
</feature>
<protein>
    <submittedName>
        <fullName evidence="2">Uncharacterized protein</fullName>
    </submittedName>
</protein>
<dbReference type="AlphaFoldDB" id="A0A0F2MJW3"/>
<evidence type="ECO:0000313" key="2">
    <source>
        <dbReference type="EMBL" id="KJR89125.1"/>
    </source>
</evidence>
<reference evidence="2 3" key="2">
    <citation type="journal article" date="2015" name="Eukaryot. Cell">
        <title>Asexual propagation of a virulent clone complex in a human and feline outbreak of sporotrichosis.</title>
        <authorList>
            <person name="Teixeira Mde M."/>
            <person name="Rodrigues A.M."/>
            <person name="Tsui C.K."/>
            <person name="de Almeida L.G."/>
            <person name="Van Diepeningen A.D."/>
            <person name="van den Ende B.G."/>
            <person name="Fernandes G.F."/>
            <person name="Kano R."/>
            <person name="Hamelin R.C."/>
            <person name="Lopes-Bezerra L.M."/>
            <person name="Vasconcelos A.T."/>
            <person name="de Hoog S."/>
            <person name="de Camargo Z.P."/>
            <person name="Felipe M.S."/>
        </authorList>
    </citation>
    <scope>NUCLEOTIDE SEQUENCE [LARGE SCALE GENOMIC DNA]</scope>
    <source>
        <strain evidence="2 3">1099-18</strain>
    </source>
</reference>